<evidence type="ECO:0000313" key="13">
    <source>
        <dbReference type="Proteomes" id="UP000199497"/>
    </source>
</evidence>
<dbReference type="SUPFAM" id="SSF51126">
    <property type="entry name" value="Pectin lyase-like"/>
    <property type="match status" value="1"/>
</dbReference>
<proteinExistence type="inferred from homology"/>
<name>A0A1H0WT80_9ACTN</name>
<dbReference type="PANTHER" id="PTHR33407">
    <property type="entry name" value="PECTATE LYASE F-RELATED"/>
    <property type="match status" value="1"/>
</dbReference>
<evidence type="ECO:0000256" key="7">
    <source>
        <dbReference type="ARBA" id="ARBA00022729"/>
    </source>
</evidence>
<dbReference type="InterPro" id="IPR012334">
    <property type="entry name" value="Pectin_lyas_fold"/>
</dbReference>
<accession>A0A1H0WT80</accession>
<dbReference type="GO" id="GO:0045490">
    <property type="term" value="P:pectin catabolic process"/>
    <property type="evidence" value="ECO:0007669"/>
    <property type="project" value="TreeGrafter"/>
</dbReference>
<comment type="cofactor">
    <cofactor evidence="2 10">
        <name>Ca(2+)</name>
        <dbReference type="ChEBI" id="CHEBI:29108"/>
    </cofactor>
</comment>
<comment type="function">
    <text evidence="10">Catalyzes the depolymerization of both polygalacturonate and pectins of methyl esterification degree from 22 to 89%, with an endo mode of action. In contrast to the majority of pectate lyases, displays high activity on highly methylated pectins.</text>
</comment>
<sequence length="262" mass="27229">MLSGISSRIGKSLYGAVLAALTVLGTVMVAPLGHAEVPVPEARGERAVSATITVEGAMDGGLTRYYGEGELGGGDQTEGQPPIFELADGATLRNVIIGAPAADGIHCLGSCTLRNVWWEDVGEDAATFDADYASATMTIRGGGAQYAADKVFQANGAGTMTISDFRVEDFGKLYRSCGNCSDQVDRHVVIDDVTATAPGDTLAGVNINYGDTAEFSGITIVGDSEMGICSWYEGTEGSGEPEQVGSGPGDNCRYDRSDITFE</sequence>
<dbReference type="Gene3D" id="2.160.20.10">
    <property type="entry name" value="Single-stranded right-handed beta-helix, Pectin lyase-like"/>
    <property type="match status" value="1"/>
</dbReference>
<evidence type="ECO:0000256" key="11">
    <source>
        <dbReference type="SAM" id="MobiDB-lite"/>
    </source>
</evidence>
<feature type="compositionally biased region" description="Basic and acidic residues" evidence="11">
    <location>
        <begin position="252"/>
        <end position="262"/>
    </location>
</feature>
<evidence type="ECO:0000256" key="10">
    <source>
        <dbReference type="RuleBase" id="RU367009"/>
    </source>
</evidence>
<dbReference type="InterPro" id="IPR004898">
    <property type="entry name" value="Pectate_lyase_PlyH/PlyE-like"/>
</dbReference>
<evidence type="ECO:0000256" key="8">
    <source>
        <dbReference type="ARBA" id="ARBA00022837"/>
    </source>
</evidence>
<keyword evidence="8 10" id="KW-0106">Calcium</keyword>
<evidence type="ECO:0000256" key="2">
    <source>
        <dbReference type="ARBA" id="ARBA00001913"/>
    </source>
</evidence>
<dbReference type="EMBL" id="FNJR01000015">
    <property type="protein sequence ID" value="SDP93918.1"/>
    <property type="molecule type" value="Genomic_DNA"/>
</dbReference>
<evidence type="ECO:0000256" key="4">
    <source>
        <dbReference type="ARBA" id="ARBA00006463"/>
    </source>
</evidence>
<feature type="region of interest" description="Disordered" evidence="11">
    <location>
        <begin position="235"/>
        <end position="262"/>
    </location>
</feature>
<keyword evidence="13" id="KW-1185">Reference proteome</keyword>
<protein>
    <recommendedName>
        <fullName evidence="5 10">Pectate lyase</fullName>
        <ecNumber evidence="5 10">4.2.2.2</ecNumber>
    </recommendedName>
</protein>
<organism evidence="12 13">
    <name type="scientific">Actinopolyspora xinjiangensis</name>
    <dbReference type="NCBI Taxonomy" id="405564"/>
    <lineage>
        <taxon>Bacteria</taxon>
        <taxon>Bacillati</taxon>
        <taxon>Actinomycetota</taxon>
        <taxon>Actinomycetes</taxon>
        <taxon>Actinopolysporales</taxon>
        <taxon>Actinopolysporaceae</taxon>
        <taxon>Actinopolyspora</taxon>
    </lineage>
</organism>
<keyword evidence="9 10" id="KW-0456">Lyase</keyword>
<comment type="subcellular location">
    <subcellularLocation>
        <location evidence="3 10">Secreted</location>
    </subcellularLocation>
</comment>
<comment type="similarity">
    <text evidence="4 10">Belongs to the polysaccharide lyase 3 family.</text>
</comment>
<dbReference type="Pfam" id="PF03211">
    <property type="entry name" value="Pectate_lyase"/>
    <property type="match status" value="1"/>
</dbReference>
<evidence type="ECO:0000256" key="5">
    <source>
        <dbReference type="ARBA" id="ARBA00012272"/>
    </source>
</evidence>
<dbReference type="AlphaFoldDB" id="A0A1H0WT80"/>
<evidence type="ECO:0000256" key="9">
    <source>
        <dbReference type="ARBA" id="ARBA00023239"/>
    </source>
</evidence>
<dbReference type="GO" id="GO:0005576">
    <property type="term" value="C:extracellular region"/>
    <property type="evidence" value="ECO:0007669"/>
    <property type="project" value="UniProtKB-SubCell"/>
</dbReference>
<evidence type="ECO:0000256" key="6">
    <source>
        <dbReference type="ARBA" id="ARBA00022525"/>
    </source>
</evidence>
<comment type="catalytic activity">
    <reaction evidence="1 10">
        <text>Eliminative cleavage of (1-&gt;4)-alpha-D-galacturonan to give oligosaccharides with 4-deoxy-alpha-D-galact-4-enuronosyl groups at their non-reducing ends.</text>
        <dbReference type="EC" id="4.2.2.2"/>
    </reaction>
</comment>
<evidence type="ECO:0000256" key="3">
    <source>
        <dbReference type="ARBA" id="ARBA00004613"/>
    </source>
</evidence>
<dbReference type="STRING" id="405564.SAMN04487905_11558"/>
<keyword evidence="7" id="KW-0732">Signal</keyword>
<dbReference type="Proteomes" id="UP000199497">
    <property type="component" value="Unassembled WGS sequence"/>
</dbReference>
<keyword evidence="6 10" id="KW-0964">Secreted</keyword>
<dbReference type="GO" id="GO:0030570">
    <property type="term" value="F:pectate lyase activity"/>
    <property type="evidence" value="ECO:0007669"/>
    <property type="project" value="UniProtKB-UniRule"/>
</dbReference>
<dbReference type="InterPro" id="IPR011050">
    <property type="entry name" value="Pectin_lyase_fold/virulence"/>
</dbReference>
<evidence type="ECO:0000313" key="12">
    <source>
        <dbReference type="EMBL" id="SDP93918.1"/>
    </source>
</evidence>
<evidence type="ECO:0000256" key="1">
    <source>
        <dbReference type="ARBA" id="ARBA00000695"/>
    </source>
</evidence>
<dbReference type="EC" id="4.2.2.2" evidence="5 10"/>
<reference evidence="13" key="1">
    <citation type="submission" date="2016-10" db="EMBL/GenBank/DDBJ databases">
        <authorList>
            <person name="Varghese N."/>
            <person name="Submissions S."/>
        </authorList>
    </citation>
    <scope>NUCLEOTIDE SEQUENCE [LARGE SCALE GENOMIC DNA]</scope>
    <source>
        <strain evidence="13">DSM 46732</strain>
    </source>
</reference>
<dbReference type="PANTHER" id="PTHR33407:SF9">
    <property type="entry name" value="PECTATE LYASE F-RELATED"/>
    <property type="match status" value="1"/>
</dbReference>
<gene>
    <name evidence="12" type="ORF">SAMN04487905_11558</name>
</gene>